<reference evidence="3" key="1">
    <citation type="journal article" date="2019" name="Int. J. Syst. Evol. Microbiol.">
        <title>The Global Catalogue of Microorganisms (GCM) 10K type strain sequencing project: providing services to taxonomists for standard genome sequencing and annotation.</title>
        <authorList>
            <consortium name="The Broad Institute Genomics Platform"/>
            <consortium name="The Broad Institute Genome Sequencing Center for Infectious Disease"/>
            <person name="Wu L."/>
            <person name="Ma J."/>
        </authorList>
    </citation>
    <scope>NUCLEOTIDE SEQUENCE [LARGE SCALE GENOMIC DNA]</scope>
    <source>
        <strain evidence="3">JCM 4855</strain>
    </source>
</reference>
<dbReference type="PANTHER" id="PTHR37314">
    <property type="entry name" value="SLR0142 PROTEIN"/>
    <property type="match status" value="1"/>
</dbReference>
<dbReference type="EMBL" id="JBHSYM010000005">
    <property type="protein sequence ID" value="MFC7010559.1"/>
    <property type="molecule type" value="Genomic_DNA"/>
</dbReference>
<dbReference type="Pfam" id="PF06912">
    <property type="entry name" value="DUF1275"/>
    <property type="match status" value="1"/>
</dbReference>
<evidence type="ECO:0000313" key="3">
    <source>
        <dbReference type="Proteomes" id="UP001596409"/>
    </source>
</evidence>
<dbReference type="InterPro" id="IPR010699">
    <property type="entry name" value="DUF1275"/>
</dbReference>
<feature type="transmembrane region" description="Helical" evidence="1">
    <location>
        <begin position="44"/>
        <end position="62"/>
    </location>
</feature>
<evidence type="ECO:0000313" key="2">
    <source>
        <dbReference type="EMBL" id="MFC7010559.1"/>
    </source>
</evidence>
<accession>A0ABW2DS20</accession>
<keyword evidence="1" id="KW-0472">Membrane</keyword>
<keyword evidence="1" id="KW-1133">Transmembrane helix</keyword>
<feature type="transmembrane region" description="Helical" evidence="1">
    <location>
        <begin position="133"/>
        <end position="153"/>
    </location>
</feature>
<feature type="transmembrane region" description="Helical" evidence="1">
    <location>
        <begin position="20"/>
        <end position="39"/>
    </location>
</feature>
<comment type="caution">
    <text evidence="2">The sequence shown here is derived from an EMBL/GenBank/DDBJ whole genome shotgun (WGS) entry which is preliminary data.</text>
</comment>
<dbReference type="Proteomes" id="UP001596409">
    <property type="component" value="Unassembled WGS sequence"/>
</dbReference>
<dbReference type="PANTHER" id="PTHR37314:SF4">
    <property type="entry name" value="UPF0700 TRANSMEMBRANE PROTEIN YOAK"/>
    <property type="match status" value="1"/>
</dbReference>
<feature type="transmembrane region" description="Helical" evidence="1">
    <location>
        <begin position="99"/>
        <end position="121"/>
    </location>
</feature>
<feature type="transmembrane region" description="Helical" evidence="1">
    <location>
        <begin position="74"/>
        <end position="92"/>
    </location>
</feature>
<keyword evidence="1" id="KW-0812">Transmembrane</keyword>
<feature type="transmembrane region" description="Helical" evidence="1">
    <location>
        <begin position="196"/>
        <end position="215"/>
    </location>
</feature>
<name>A0ABW2DS20_9ACTN</name>
<gene>
    <name evidence="2" type="ORF">ACFQMH_02330</name>
</gene>
<organism evidence="2 3">
    <name type="scientific">Streptomyces viridiviolaceus</name>
    <dbReference type="NCBI Taxonomy" id="68282"/>
    <lineage>
        <taxon>Bacteria</taxon>
        <taxon>Bacillati</taxon>
        <taxon>Actinomycetota</taxon>
        <taxon>Actinomycetes</taxon>
        <taxon>Kitasatosporales</taxon>
        <taxon>Streptomycetaceae</taxon>
        <taxon>Streptomyces</taxon>
    </lineage>
</organism>
<keyword evidence="3" id="KW-1185">Reference proteome</keyword>
<feature type="transmembrane region" description="Helical" evidence="1">
    <location>
        <begin position="221"/>
        <end position="242"/>
    </location>
</feature>
<proteinExistence type="predicted"/>
<dbReference type="RefSeq" id="WP_189871158.1">
    <property type="nucleotide sequence ID" value="NZ_BMWA01000008.1"/>
</dbReference>
<protein>
    <submittedName>
        <fullName evidence="2">YoaK family protein</fullName>
    </submittedName>
</protein>
<sequence length="248" mass="24990">MPETPASPPGGARPPDVRLTVVMTVLTVLAGAVDAVSFLTMGKVFCALATGNVLFLAFALAGEGEVPVERPATALGAFMAGAAVGAVVLSGLAARGRPWFALGVACEGVLLAVAGGLAWGWHGTGSPGDDSGLVIVATVGVAMGLRTVGALRVHVPGMPTLLIQTVIAQLIDDVLKQPRTALRGMTYRQRLSRARWTATAVGIFVGGVLGTLLLVPLGTGPALVVIAALVLLLAAVTLVARLQEPAGP</sequence>
<evidence type="ECO:0000256" key="1">
    <source>
        <dbReference type="SAM" id="Phobius"/>
    </source>
</evidence>